<gene>
    <name evidence="2" type="ORF">SAY87_021069</name>
</gene>
<keyword evidence="1" id="KW-0812">Transmembrane</keyword>
<name>A0AAN7JR92_9MYRT</name>
<dbReference type="EMBL" id="JAXIOK010000016">
    <property type="protein sequence ID" value="KAK4752271.1"/>
    <property type="molecule type" value="Genomic_DNA"/>
</dbReference>
<organism evidence="2 3">
    <name type="scientific">Trapa incisa</name>
    <dbReference type="NCBI Taxonomy" id="236973"/>
    <lineage>
        <taxon>Eukaryota</taxon>
        <taxon>Viridiplantae</taxon>
        <taxon>Streptophyta</taxon>
        <taxon>Embryophyta</taxon>
        <taxon>Tracheophyta</taxon>
        <taxon>Spermatophyta</taxon>
        <taxon>Magnoliopsida</taxon>
        <taxon>eudicotyledons</taxon>
        <taxon>Gunneridae</taxon>
        <taxon>Pentapetalae</taxon>
        <taxon>rosids</taxon>
        <taxon>malvids</taxon>
        <taxon>Myrtales</taxon>
        <taxon>Lythraceae</taxon>
        <taxon>Trapa</taxon>
    </lineage>
</organism>
<accession>A0AAN7JR92</accession>
<keyword evidence="1" id="KW-1133">Transmembrane helix</keyword>
<proteinExistence type="predicted"/>
<dbReference type="Proteomes" id="UP001345219">
    <property type="component" value="Chromosome 16"/>
</dbReference>
<evidence type="ECO:0000313" key="2">
    <source>
        <dbReference type="EMBL" id="KAK4752271.1"/>
    </source>
</evidence>
<evidence type="ECO:0000313" key="3">
    <source>
        <dbReference type="Proteomes" id="UP001345219"/>
    </source>
</evidence>
<feature type="transmembrane region" description="Helical" evidence="1">
    <location>
        <begin position="65"/>
        <end position="84"/>
    </location>
</feature>
<keyword evidence="3" id="KW-1185">Reference proteome</keyword>
<keyword evidence="1" id="KW-0472">Membrane</keyword>
<dbReference type="AlphaFoldDB" id="A0AAN7JR92"/>
<reference evidence="2 3" key="1">
    <citation type="journal article" date="2023" name="Hortic Res">
        <title>Pangenome of water caltrop reveals structural variations and asymmetric subgenome divergence after allopolyploidization.</title>
        <authorList>
            <person name="Zhang X."/>
            <person name="Chen Y."/>
            <person name="Wang L."/>
            <person name="Yuan Y."/>
            <person name="Fang M."/>
            <person name="Shi L."/>
            <person name="Lu R."/>
            <person name="Comes H.P."/>
            <person name="Ma Y."/>
            <person name="Chen Y."/>
            <person name="Huang G."/>
            <person name="Zhou Y."/>
            <person name="Zheng Z."/>
            <person name="Qiu Y."/>
        </authorList>
    </citation>
    <scope>NUCLEOTIDE SEQUENCE [LARGE SCALE GENOMIC DNA]</scope>
    <source>
        <tissue evidence="2">Roots</tissue>
    </source>
</reference>
<sequence length="110" mass="12729">MHLSLLLSTEFPIWSGSGQPLHQFDFGVYIHLAKLIIFVFILMPSFCPFPSFIPYQLDRYAEGSILWHGHHLILFLTFTVWLRLGLDKALLWVHCSNAYFLLGDSSLTFL</sequence>
<protein>
    <submittedName>
        <fullName evidence="2">Uncharacterized protein</fullName>
    </submittedName>
</protein>
<comment type="caution">
    <text evidence="2">The sequence shown here is derived from an EMBL/GenBank/DDBJ whole genome shotgun (WGS) entry which is preliminary data.</text>
</comment>
<evidence type="ECO:0000256" key="1">
    <source>
        <dbReference type="SAM" id="Phobius"/>
    </source>
</evidence>
<feature type="transmembrane region" description="Helical" evidence="1">
    <location>
        <begin position="28"/>
        <end position="53"/>
    </location>
</feature>